<evidence type="ECO:0000313" key="1">
    <source>
        <dbReference type="EMBL" id="AJZ75891.1"/>
    </source>
</evidence>
<proteinExistence type="predicted"/>
<evidence type="ECO:0008006" key="3">
    <source>
        <dbReference type="Google" id="ProtNLM"/>
    </source>
</evidence>
<dbReference type="Gene3D" id="3.20.20.80">
    <property type="entry name" value="Glycosidases"/>
    <property type="match status" value="1"/>
</dbReference>
<dbReference type="EMBL" id="CP011097">
    <property type="protein sequence ID" value="AJZ75891.1"/>
    <property type="molecule type" value="Genomic_DNA"/>
</dbReference>
<dbReference type="KEGG" id="tah:SU86_005380"/>
<dbReference type="STRING" id="1603555.SU86_005380"/>
<gene>
    <name evidence="1" type="ORF">SU86_005380</name>
</gene>
<reference evidence="1 2" key="1">
    <citation type="journal article" date="2016" name="Sci. Rep.">
        <title>A novel ammonia-oxidizing archaeon from wastewater treatment plant: Its enrichment, physiological and genomic characteristics.</title>
        <authorList>
            <person name="Li Y."/>
            <person name="Ding K."/>
            <person name="Wen X."/>
            <person name="Zhang B."/>
            <person name="Shen B."/>
            <person name="Yang Y."/>
        </authorList>
    </citation>
    <scope>NUCLEOTIDE SEQUENCE [LARGE SCALE GENOMIC DNA]</scope>
    <source>
        <strain evidence="1 2">SAT1</strain>
    </source>
</reference>
<name>A0A3G1B721_9ARCH</name>
<evidence type="ECO:0000313" key="2">
    <source>
        <dbReference type="Proteomes" id="UP000266745"/>
    </source>
</evidence>
<accession>A0A3G1B721</accession>
<keyword evidence="2" id="KW-1185">Reference proteome</keyword>
<dbReference type="InterPro" id="IPR017853">
    <property type="entry name" value="GH"/>
</dbReference>
<organism evidence="1 2">
    <name type="scientific">Candidatus Nitrosotenuis cloacae</name>
    <dbReference type="NCBI Taxonomy" id="1603555"/>
    <lineage>
        <taxon>Archaea</taxon>
        <taxon>Nitrososphaerota</taxon>
        <taxon>Candidatus Nitrosotenuis</taxon>
    </lineage>
</organism>
<sequence length="370" mass="41516">MDKKVFLAIGIALVAAIAVLVALPGGTQENPFPTLQKNDKLGLIVNTPTQQVTLDQIKQVYSRADESGAGRTNLYMFWNGVEPEQEKYNWKDTDILMSLNKNNDLQVTLYFSIINGRTVGPYPAWMGTPGFGTSLEQKATRTIDAVLTRYDGVIDNVIIGAQLDSYFDDAEGSVGLYKESFNNIYAELKQKHPDVKIGNAFSLNNVLNKNLQNYVTEFAETGDFVAFTYLPVDRINDITKTPAEAQADLQKALELVPNNQIAFFELSWSTASDINGSEENQAEFIKLAYEFYRQNHSKIEFFNWYRTYDRPAGSCVIDQKFDQSSTVSLTNNDQYVRERLGSYTCNAGLIKTDNSAKSGWSELKNQIRAS</sequence>
<dbReference type="RefSeq" id="WP_048188742.1">
    <property type="nucleotide sequence ID" value="NZ_CP011097.1"/>
</dbReference>
<protein>
    <recommendedName>
        <fullName evidence="3">GH26 domain-containing protein</fullName>
    </recommendedName>
</protein>
<dbReference type="AlphaFoldDB" id="A0A3G1B721"/>
<dbReference type="SUPFAM" id="SSF51445">
    <property type="entry name" value="(Trans)glycosidases"/>
    <property type="match status" value="1"/>
</dbReference>
<dbReference type="GeneID" id="24875830"/>
<dbReference type="Proteomes" id="UP000266745">
    <property type="component" value="Chromosome"/>
</dbReference>
<dbReference type="OrthoDB" id="8819at2157"/>